<feature type="transmembrane region" description="Helical" evidence="2">
    <location>
        <begin position="188"/>
        <end position="206"/>
    </location>
</feature>
<keyword evidence="2" id="KW-0472">Membrane</keyword>
<dbReference type="AlphaFoldDB" id="A0A6M0RD33"/>
<dbReference type="Proteomes" id="UP000481033">
    <property type="component" value="Unassembled WGS sequence"/>
</dbReference>
<reference evidence="3 4" key="1">
    <citation type="journal article" date="2020" name="Microb. Ecol.">
        <title>Ecogenomics of the Marine Benthic Filamentous Cyanobacterium Adonisia.</title>
        <authorList>
            <person name="Walter J.M."/>
            <person name="Coutinho F.H."/>
            <person name="Leomil L."/>
            <person name="Hargreaves P.I."/>
            <person name="Campeao M.E."/>
            <person name="Vieira V.V."/>
            <person name="Silva B.S."/>
            <person name="Fistarol G.O."/>
            <person name="Salomon P.S."/>
            <person name="Sawabe T."/>
            <person name="Mino S."/>
            <person name="Hosokawa M."/>
            <person name="Miyashita H."/>
            <person name="Maruyama F."/>
            <person name="van Verk M.C."/>
            <person name="Dutilh B.E."/>
            <person name="Thompson C.C."/>
            <person name="Thompson F.L."/>
        </authorList>
    </citation>
    <scope>NUCLEOTIDE SEQUENCE [LARGE SCALE GENOMIC DNA]</scope>
    <source>
        <strain evidence="3 4">CCMR0081</strain>
    </source>
</reference>
<feature type="region of interest" description="Disordered" evidence="1">
    <location>
        <begin position="322"/>
        <end position="343"/>
    </location>
</feature>
<feature type="transmembrane region" description="Helical" evidence="2">
    <location>
        <begin position="145"/>
        <end position="167"/>
    </location>
</feature>
<keyword evidence="2" id="KW-1133">Transmembrane helix</keyword>
<keyword evidence="2" id="KW-0812">Transmembrane</keyword>
<proteinExistence type="predicted"/>
<evidence type="ECO:0000256" key="1">
    <source>
        <dbReference type="SAM" id="MobiDB-lite"/>
    </source>
</evidence>
<accession>A0A6M0RD33</accession>
<gene>
    <name evidence="3" type="ORF">DXZ20_00170</name>
</gene>
<feature type="compositionally biased region" description="Basic and acidic residues" evidence="1">
    <location>
        <begin position="332"/>
        <end position="343"/>
    </location>
</feature>
<dbReference type="RefSeq" id="WP_163695399.1">
    <property type="nucleotide sequence ID" value="NZ_QXHD01000001.1"/>
</dbReference>
<feature type="transmembrane region" description="Helical" evidence="2">
    <location>
        <begin position="110"/>
        <end position="133"/>
    </location>
</feature>
<protein>
    <submittedName>
        <fullName evidence="3">Uncharacterized protein</fullName>
    </submittedName>
</protein>
<evidence type="ECO:0000256" key="2">
    <source>
        <dbReference type="SAM" id="Phobius"/>
    </source>
</evidence>
<comment type="caution">
    <text evidence="3">The sequence shown here is derived from an EMBL/GenBank/DDBJ whole genome shotgun (WGS) entry which is preliminary data.</text>
</comment>
<sequence>MDIYGPGDILEFRELEKGLTNKIIFKKEVCFQYLVKANGAVVSKESSDNVSGVFKIDNINNRNPFFEVEVNNGTPPILYVKRGGSPSIKRVSLSKLKEPYDIGDGQLRRILATFLPLIAITVLGDVFFAARTLSILKVLFEPLGYFRSAFLLALVVVLAIWIVWAIFEKSSSIEVDDFLDSSGQYWKVVGLILGSIIVSGVFYYIFSGILSVAPILLLTSCSLVLIFQFNKTLNLWEEQVHKENWGRLRSDIENLRLQFDFLDKKELGELAHEINKRFKEQVSLPLDLNIVNLGTLVTISESEFIRNLKGVVSRSFKGVLPRKQLNPGPGSDDNKMLDSGKNR</sequence>
<organism evidence="3 4">
    <name type="scientific">Adonisia turfae CCMR0081</name>
    <dbReference type="NCBI Taxonomy" id="2292702"/>
    <lineage>
        <taxon>Bacteria</taxon>
        <taxon>Bacillati</taxon>
        <taxon>Cyanobacteriota</taxon>
        <taxon>Adonisia</taxon>
        <taxon>Adonisia turfae</taxon>
    </lineage>
</organism>
<evidence type="ECO:0000313" key="3">
    <source>
        <dbReference type="EMBL" id="NEZ54145.1"/>
    </source>
</evidence>
<dbReference type="EMBL" id="QXHD01000001">
    <property type="protein sequence ID" value="NEZ54145.1"/>
    <property type="molecule type" value="Genomic_DNA"/>
</dbReference>
<evidence type="ECO:0000313" key="4">
    <source>
        <dbReference type="Proteomes" id="UP000481033"/>
    </source>
</evidence>
<keyword evidence="4" id="KW-1185">Reference proteome</keyword>
<name>A0A6M0RD33_9CYAN</name>